<gene>
    <name evidence="9" type="ORF">ACFYTF_12650</name>
</gene>
<evidence type="ECO:0000256" key="3">
    <source>
        <dbReference type="ARBA" id="ARBA00022475"/>
    </source>
</evidence>
<feature type="transmembrane region" description="Helical" evidence="7">
    <location>
        <begin position="159"/>
        <end position="182"/>
    </location>
</feature>
<evidence type="ECO:0000256" key="2">
    <source>
        <dbReference type="ARBA" id="ARBA00008640"/>
    </source>
</evidence>
<organism evidence="9 10">
    <name type="scientific">Nocardia thailandica</name>
    <dbReference type="NCBI Taxonomy" id="257275"/>
    <lineage>
        <taxon>Bacteria</taxon>
        <taxon>Bacillati</taxon>
        <taxon>Actinomycetota</taxon>
        <taxon>Actinomycetes</taxon>
        <taxon>Mycobacteriales</taxon>
        <taxon>Nocardiaceae</taxon>
        <taxon>Nocardia</taxon>
    </lineage>
</organism>
<keyword evidence="5 7" id="KW-1133">Transmembrane helix</keyword>
<evidence type="ECO:0000256" key="1">
    <source>
        <dbReference type="ARBA" id="ARBA00004651"/>
    </source>
</evidence>
<evidence type="ECO:0000256" key="5">
    <source>
        <dbReference type="ARBA" id="ARBA00022989"/>
    </source>
</evidence>
<dbReference type="InterPro" id="IPR032816">
    <property type="entry name" value="VTT_dom"/>
</dbReference>
<comment type="subcellular location">
    <subcellularLocation>
        <location evidence="1 7">Cell membrane</location>
        <topology evidence="1 7">Multi-pass membrane protein</topology>
    </subcellularLocation>
</comment>
<dbReference type="PANTHER" id="PTHR12677:SF59">
    <property type="entry name" value="GOLGI APPARATUS MEMBRANE PROTEIN TVP38-RELATED"/>
    <property type="match status" value="1"/>
</dbReference>
<evidence type="ECO:0000313" key="9">
    <source>
        <dbReference type="EMBL" id="MFF0543673.1"/>
    </source>
</evidence>
<keyword evidence="10" id="KW-1185">Reference proteome</keyword>
<evidence type="ECO:0000256" key="7">
    <source>
        <dbReference type="RuleBase" id="RU366058"/>
    </source>
</evidence>
<keyword evidence="4 7" id="KW-0812">Transmembrane</keyword>
<evidence type="ECO:0000256" key="4">
    <source>
        <dbReference type="ARBA" id="ARBA00022692"/>
    </source>
</evidence>
<dbReference type="PANTHER" id="PTHR12677">
    <property type="entry name" value="GOLGI APPARATUS MEMBRANE PROTEIN TVP38-RELATED"/>
    <property type="match status" value="1"/>
</dbReference>
<feature type="domain" description="VTT" evidence="8">
    <location>
        <begin position="62"/>
        <end position="177"/>
    </location>
</feature>
<dbReference type="Proteomes" id="UP001601444">
    <property type="component" value="Unassembled WGS sequence"/>
</dbReference>
<dbReference type="InterPro" id="IPR015414">
    <property type="entry name" value="TMEM64"/>
</dbReference>
<dbReference type="RefSeq" id="WP_085999627.1">
    <property type="nucleotide sequence ID" value="NZ_JBIAMX010000006.1"/>
</dbReference>
<evidence type="ECO:0000256" key="6">
    <source>
        <dbReference type="ARBA" id="ARBA00023136"/>
    </source>
</evidence>
<proteinExistence type="inferred from homology"/>
<accession>A0ABW6PN41</accession>
<sequence>MARLFRNPRILAILAAVAALFAVAAVVPLPSPEAIRNWAGASGPLLPVLFFLFYAVVAVAPVPRTVLTVTSGILFGPLLGGSLALGASAVAAMLALGGVRALGRERVAPHLTHPAVRAVNERLARRGWLAVASLRMIPVAPFSVVNYCCGLSSVRPLPYLAATVLGSAPGTFGTVTLVGSLTADTDPAMLLVSGGCFALGIVGLIIDARWPVPETAAREPADSPATV</sequence>
<feature type="transmembrane region" description="Helical" evidence="7">
    <location>
        <begin position="188"/>
        <end position="206"/>
    </location>
</feature>
<dbReference type="EMBL" id="JBIAMX010000006">
    <property type="protein sequence ID" value="MFF0543673.1"/>
    <property type="molecule type" value="Genomic_DNA"/>
</dbReference>
<evidence type="ECO:0000313" key="10">
    <source>
        <dbReference type="Proteomes" id="UP001601444"/>
    </source>
</evidence>
<evidence type="ECO:0000259" key="8">
    <source>
        <dbReference type="Pfam" id="PF09335"/>
    </source>
</evidence>
<protein>
    <recommendedName>
        <fullName evidence="7">TVP38/TMEM64 family membrane protein</fullName>
    </recommendedName>
</protein>
<comment type="caution">
    <text evidence="9">The sequence shown here is derived from an EMBL/GenBank/DDBJ whole genome shotgun (WGS) entry which is preliminary data.</text>
</comment>
<reference evidence="9 10" key="1">
    <citation type="submission" date="2024-10" db="EMBL/GenBank/DDBJ databases">
        <title>The Natural Products Discovery Center: Release of the First 8490 Sequenced Strains for Exploring Actinobacteria Biosynthetic Diversity.</title>
        <authorList>
            <person name="Kalkreuter E."/>
            <person name="Kautsar S.A."/>
            <person name="Yang D."/>
            <person name="Bader C.D."/>
            <person name="Teijaro C.N."/>
            <person name="Fluegel L."/>
            <person name="Davis C.M."/>
            <person name="Simpson J.R."/>
            <person name="Lauterbach L."/>
            <person name="Steele A.D."/>
            <person name="Gui C."/>
            <person name="Meng S."/>
            <person name="Li G."/>
            <person name="Viehrig K."/>
            <person name="Ye F."/>
            <person name="Su P."/>
            <person name="Kiefer A.F."/>
            <person name="Nichols A."/>
            <person name="Cepeda A.J."/>
            <person name="Yan W."/>
            <person name="Fan B."/>
            <person name="Jiang Y."/>
            <person name="Adhikari A."/>
            <person name="Zheng C.-J."/>
            <person name="Schuster L."/>
            <person name="Cowan T.M."/>
            <person name="Smanski M.J."/>
            <person name="Chevrette M.G."/>
            <person name="De Carvalho L.P.S."/>
            <person name="Shen B."/>
        </authorList>
    </citation>
    <scope>NUCLEOTIDE SEQUENCE [LARGE SCALE GENOMIC DNA]</scope>
    <source>
        <strain evidence="9 10">NPDC004045</strain>
    </source>
</reference>
<keyword evidence="3 7" id="KW-1003">Cell membrane</keyword>
<dbReference type="Pfam" id="PF09335">
    <property type="entry name" value="VTT_dom"/>
    <property type="match status" value="1"/>
</dbReference>
<keyword evidence="6 7" id="KW-0472">Membrane</keyword>
<comment type="caution">
    <text evidence="7">Lacks conserved residue(s) required for the propagation of feature annotation.</text>
</comment>
<name>A0ABW6PN41_9NOCA</name>
<feature type="transmembrane region" description="Helical" evidence="7">
    <location>
        <begin position="74"/>
        <end position="96"/>
    </location>
</feature>
<feature type="transmembrane region" description="Helical" evidence="7">
    <location>
        <begin position="41"/>
        <end position="62"/>
    </location>
</feature>
<comment type="similarity">
    <text evidence="2 7">Belongs to the TVP38/TMEM64 family.</text>
</comment>